<feature type="region of interest" description="Disordered" evidence="8">
    <location>
        <begin position="40"/>
        <end position="100"/>
    </location>
</feature>
<evidence type="ECO:0000313" key="11">
    <source>
        <dbReference type="EMBL" id="WVZ87679.1"/>
    </source>
</evidence>
<dbReference type="PANTHER" id="PTHR31973">
    <property type="entry name" value="POLYPROTEIN, PUTATIVE-RELATED"/>
    <property type="match status" value="1"/>
</dbReference>
<dbReference type="PANTHER" id="PTHR31973:SF195">
    <property type="entry name" value="MUDR FAMILY TRANSPOSASE"/>
    <property type="match status" value="1"/>
</dbReference>
<keyword evidence="5" id="KW-0238">DNA-binding</keyword>
<keyword evidence="4" id="KW-0862">Zinc</keyword>
<dbReference type="Pfam" id="PF04434">
    <property type="entry name" value="SWIM"/>
    <property type="match status" value="1"/>
</dbReference>
<evidence type="ECO:0000256" key="8">
    <source>
        <dbReference type="SAM" id="MobiDB-lite"/>
    </source>
</evidence>
<dbReference type="PROSITE" id="PS01007">
    <property type="entry name" value="TRANSPOSASE_MUTATOR"/>
    <property type="match status" value="1"/>
</dbReference>
<dbReference type="EMBL" id="CP144751">
    <property type="protein sequence ID" value="WVZ87679.1"/>
    <property type="molecule type" value="Genomic_DNA"/>
</dbReference>
<dbReference type="InterPro" id="IPR004332">
    <property type="entry name" value="Transposase_MuDR"/>
</dbReference>
<name>A0AAQ3UA81_PASNO</name>
<evidence type="ECO:0000256" key="4">
    <source>
        <dbReference type="ARBA" id="ARBA00022833"/>
    </source>
</evidence>
<evidence type="ECO:0000259" key="9">
    <source>
        <dbReference type="PROSITE" id="PS50158"/>
    </source>
</evidence>
<dbReference type="GO" id="GO:0008270">
    <property type="term" value="F:zinc ion binding"/>
    <property type="evidence" value="ECO:0007669"/>
    <property type="project" value="UniProtKB-KW"/>
</dbReference>
<keyword evidence="3 7" id="KW-0863">Zinc-finger</keyword>
<dbReference type="InterPro" id="IPR007527">
    <property type="entry name" value="Znf_SWIM"/>
</dbReference>
<feature type="region of interest" description="Disordered" evidence="8">
    <location>
        <begin position="1"/>
        <end position="22"/>
    </location>
</feature>
<feature type="domain" description="SWIM-type" evidence="10">
    <location>
        <begin position="600"/>
        <end position="632"/>
    </location>
</feature>
<dbReference type="SMART" id="SM00575">
    <property type="entry name" value="ZnF_PMZ"/>
    <property type="match status" value="1"/>
</dbReference>
<dbReference type="Proteomes" id="UP001341281">
    <property type="component" value="Chromosome 07"/>
</dbReference>
<dbReference type="PROSITE" id="PS50966">
    <property type="entry name" value="ZF_SWIM"/>
    <property type="match status" value="1"/>
</dbReference>
<accession>A0AAQ3UA81</accession>
<evidence type="ECO:0000256" key="5">
    <source>
        <dbReference type="ARBA" id="ARBA00023125"/>
    </source>
</evidence>
<dbReference type="Pfam" id="PF10551">
    <property type="entry name" value="MULE"/>
    <property type="match status" value="1"/>
</dbReference>
<organism evidence="11 12">
    <name type="scientific">Paspalum notatum var. saurae</name>
    <dbReference type="NCBI Taxonomy" id="547442"/>
    <lineage>
        <taxon>Eukaryota</taxon>
        <taxon>Viridiplantae</taxon>
        <taxon>Streptophyta</taxon>
        <taxon>Embryophyta</taxon>
        <taxon>Tracheophyta</taxon>
        <taxon>Spermatophyta</taxon>
        <taxon>Magnoliopsida</taxon>
        <taxon>Liliopsida</taxon>
        <taxon>Poales</taxon>
        <taxon>Poaceae</taxon>
        <taxon>PACMAD clade</taxon>
        <taxon>Panicoideae</taxon>
        <taxon>Andropogonodae</taxon>
        <taxon>Paspaleae</taxon>
        <taxon>Paspalinae</taxon>
        <taxon>Paspalum</taxon>
    </lineage>
</organism>
<keyword evidence="2" id="KW-0479">Metal-binding</keyword>
<feature type="compositionally biased region" description="Basic and acidic residues" evidence="8">
    <location>
        <begin position="13"/>
        <end position="22"/>
    </location>
</feature>
<dbReference type="AlphaFoldDB" id="A0AAQ3UA81"/>
<dbReference type="PROSITE" id="PS50158">
    <property type="entry name" value="ZF_CCHC"/>
    <property type="match status" value="1"/>
</dbReference>
<keyword evidence="12" id="KW-1185">Reference proteome</keyword>
<sequence length="740" mass="84506">MESSRSPTAAEEATDKYISDKTFQLEHQFDELEPICMLPPEYDFNVTKPTEPPEPTEPMPQESNGHPDVKPTEPMPPDDKCSKSPSKAGEEAPASDPDIFDNEEEYVGVNDEHLFIPIPPCKPPKPADNGLPLDEADNENVNYADPAMAAKGVFPPEAEVNDADLEEINVVNDPLNPRVEEGALFSDIVTFRKAIRHYALKKGFEFSVVKSDKTRFIAKCAYKGCPWRIHASRLHDFRTIQIKVCPADHNCPTTKLQVDWLKKNPNKGAKDAKEKLEEDFGIKLKYSKAWCGRQIALQQIHGNYEESFQLLFNWKAQMDISCPGSIIEIELEKVNKRKCFKRMFVAMKPCVDGPYLDIDATSLTVRYSGQLASATSVDGHNWLYYVAYGIFETETEDNWKWFMQQLHKAIGCPPGLVICTDACKGLEIAVGAVFPQAEYRECMRHLYANFIKYYQGDVFTEHLYPAARAYKEGLFKWHINKIYEYASDALLYLDTYHNKLWYRVGFSEASKCDYLTNNVSESFNAQIRHLKALLLHELVDALRKMIMEKRYLRRKIGREMADGILPAVMKELHQISNNLKVVKVARSDDDFAKWNNSKRHHVDLVNHFCSCRHWQVIGKPCKHALAWVLSNRGLEILDHVHEYYSAAKFRAAYEAKIPPLPDRSDWPQVDLGFKVCPPQLGRAPGRPKVQRIRGCLEQKATKRKVRCKRCGDTGHFAKTCKLPECGEDGKPVTPKKKNNK</sequence>
<protein>
    <recommendedName>
        <fullName evidence="13">Transposase</fullName>
    </recommendedName>
</protein>
<dbReference type="GO" id="GO:0003677">
    <property type="term" value="F:DNA binding"/>
    <property type="evidence" value="ECO:0007669"/>
    <property type="project" value="UniProtKB-KW"/>
</dbReference>
<proteinExistence type="predicted"/>
<evidence type="ECO:0000256" key="6">
    <source>
        <dbReference type="ARBA" id="ARBA00023172"/>
    </source>
</evidence>
<dbReference type="GO" id="GO:0006313">
    <property type="term" value="P:DNA transposition"/>
    <property type="evidence" value="ECO:0007669"/>
    <property type="project" value="InterPro"/>
</dbReference>
<dbReference type="InterPro" id="IPR018289">
    <property type="entry name" value="MULE_transposase_dom"/>
</dbReference>
<evidence type="ECO:0000256" key="7">
    <source>
        <dbReference type="PROSITE-ProRule" id="PRU00047"/>
    </source>
</evidence>
<evidence type="ECO:0008006" key="13">
    <source>
        <dbReference type="Google" id="ProtNLM"/>
    </source>
</evidence>
<evidence type="ECO:0000256" key="3">
    <source>
        <dbReference type="ARBA" id="ARBA00022771"/>
    </source>
</evidence>
<reference evidence="11 12" key="1">
    <citation type="submission" date="2024-02" db="EMBL/GenBank/DDBJ databases">
        <title>High-quality chromosome-scale genome assembly of Pensacola bahiagrass (Paspalum notatum Flugge var. saurae).</title>
        <authorList>
            <person name="Vega J.M."/>
            <person name="Podio M."/>
            <person name="Orjuela J."/>
            <person name="Siena L.A."/>
            <person name="Pessino S.C."/>
            <person name="Combes M.C."/>
            <person name="Mariac C."/>
            <person name="Albertini E."/>
            <person name="Pupilli F."/>
            <person name="Ortiz J.P.A."/>
            <person name="Leblanc O."/>
        </authorList>
    </citation>
    <scope>NUCLEOTIDE SEQUENCE [LARGE SCALE GENOMIC DNA]</scope>
    <source>
        <strain evidence="11">R1</strain>
        <tissue evidence="11">Leaf</tissue>
    </source>
</reference>
<evidence type="ECO:0000313" key="12">
    <source>
        <dbReference type="Proteomes" id="UP001341281"/>
    </source>
</evidence>
<evidence type="ECO:0000256" key="1">
    <source>
        <dbReference type="ARBA" id="ARBA00022578"/>
    </source>
</evidence>
<dbReference type="InterPro" id="IPR001207">
    <property type="entry name" value="Transposase_mutator"/>
</dbReference>
<feature type="compositionally biased region" description="Basic and acidic residues" evidence="8">
    <location>
        <begin position="65"/>
        <end position="82"/>
    </location>
</feature>
<gene>
    <name evidence="11" type="ORF">U9M48_034280</name>
</gene>
<feature type="non-terminal residue" evidence="11">
    <location>
        <position position="740"/>
    </location>
</feature>
<keyword evidence="6" id="KW-0233">DNA recombination</keyword>
<dbReference type="GO" id="GO:0004803">
    <property type="term" value="F:transposase activity"/>
    <property type="evidence" value="ECO:0007669"/>
    <property type="project" value="InterPro"/>
</dbReference>
<feature type="domain" description="CCHC-type" evidence="9">
    <location>
        <begin position="706"/>
        <end position="721"/>
    </location>
</feature>
<dbReference type="Pfam" id="PF03108">
    <property type="entry name" value="DBD_Tnp_Mut"/>
    <property type="match status" value="1"/>
</dbReference>
<dbReference type="InterPro" id="IPR006564">
    <property type="entry name" value="Znf_PMZ"/>
</dbReference>
<keyword evidence="1" id="KW-0815">Transposition</keyword>
<evidence type="ECO:0000256" key="2">
    <source>
        <dbReference type="ARBA" id="ARBA00022723"/>
    </source>
</evidence>
<evidence type="ECO:0000259" key="10">
    <source>
        <dbReference type="PROSITE" id="PS50966"/>
    </source>
</evidence>
<dbReference type="InterPro" id="IPR001878">
    <property type="entry name" value="Znf_CCHC"/>
</dbReference>